<dbReference type="GO" id="GO:0003700">
    <property type="term" value="F:DNA-binding transcription factor activity"/>
    <property type="evidence" value="ECO:0007669"/>
    <property type="project" value="TreeGrafter"/>
</dbReference>
<dbReference type="Proteomes" id="UP000264702">
    <property type="component" value="Unassembled WGS sequence"/>
</dbReference>
<dbReference type="PANTHER" id="PTHR30146">
    <property type="entry name" value="LACI-RELATED TRANSCRIPTIONAL REPRESSOR"/>
    <property type="match status" value="1"/>
</dbReference>
<dbReference type="SUPFAM" id="SSF53822">
    <property type="entry name" value="Periplasmic binding protein-like I"/>
    <property type="match status" value="1"/>
</dbReference>
<keyword evidence="3" id="KW-0804">Transcription</keyword>
<sequence>MKENRPRGRQSASKETTENGPLNLRQLSEMLHLSQTTISLVLNDSPAAKSIPQHTRERVFEAARKFQYRPNYFARSLRRNCSMSIGLIVPDVSDGYFTVLMHAVEEYLIRSHYFYFTASHYRKADLTREYSRLLLERAVDGFLMVDTPEEIQTSLPTVAISAHNPAPGVVNIILDHDKAAELALQHLYDLGHRRIAFMKGPVGITDAIYRWSGIEKAAASLGICVAPELSLQLLEMNQSPEMGYDPVRDLLAQRTDFTAIFCFNDVSAIGAIRAISDAGLRVPEDISIIGFDDIISAAYYKPSITTVKQPLREMGTTGAQVVLDLIQHPDKEYPGEIIMQPELIVRESTGPAPENLKSWSQPGRRRSVARV</sequence>
<feature type="region of interest" description="Disordered" evidence="4">
    <location>
        <begin position="1"/>
        <end position="21"/>
    </location>
</feature>
<evidence type="ECO:0000256" key="3">
    <source>
        <dbReference type="ARBA" id="ARBA00023163"/>
    </source>
</evidence>
<evidence type="ECO:0000256" key="1">
    <source>
        <dbReference type="ARBA" id="ARBA00023015"/>
    </source>
</evidence>
<dbReference type="EMBL" id="QVQT01000002">
    <property type="protein sequence ID" value="RFU17647.1"/>
    <property type="molecule type" value="Genomic_DNA"/>
</dbReference>
<evidence type="ECO:0000256" key="2">
    <source>
        <dbReference type="ARBA" id="ARBA00023125"/>
    </source>
</evidence>
<dbReference type="PROSITE" id="PS50932">
    <property type="entry name" value="HTH_LACI_2"/>
    <property type="match status" value="1"/>
</dbReference>
<dbReference type="CDD" id="cd06267">
    <property type="entry name" value="PBP1_LacI_sugar_binding-like"/>
    <property type="match status" value="1"/>
</dbReference>
<keyword evidence="7" id="KW-1185">Reference proteome</keyword>
<comment type="caution">
    <text evidence="6">The sequence shown here is derived from an EMBL/GenBank/DDBJ whole genome shotgun (WGS) entry which is preliminary data.</text>
</comment>
<dbReference type="RefSeq" id="WP_117298397.1">
    <property type="nucleotide sequence ID" value="NZ_QVQT02000002.1"/>
</dbReference>
<dbReference type="InterPro" id="IPR046335">
    <property type="entry name" value="LacI/GalR-like_sensor"/>
</dbReference>
<evidence type="ECO:0000313" key="6">
    <source>
        <dbReference type="EMBL" id="RFU17647.1"/>
    </source>
</evidence>
<evidence type="ECO:0000313" key="7">
    <source>
        <dbReference type="Proteomes" id="UP000264702"/>
    </source>
</evidence>
<dbReference type="OrthoDB" id="110416at2"/>
<dbReference type="InterPro" id="IPR028082">
    <property type="entry name" value="Peripla_BP_I"/>
</dbReference>
<feature type="domain" description="HTH lacI-type" evidence="5">
    <location>
        <begin position="34"/>
        <end position="79"/>
    </location>
</feature>
<dbReference type="SMART" id="SM00354">
    <property type="entry name" value="HTH_LACI"/>
    <property type="match status" value="1"/>
</dbReference>
<dbReference type="AlphaFoldDB" id="A0A372IRT3"/>
<organism evidence="6 7">
    <name type="scientific">Paracidobacterium acidisoli</name>
    <dbReference type="NCBI Taxonomy" id="2303751"/>
    <lineage>
        <taxon>Bacteria</taxon>
        <taxon>Pseudomonadati</taxon>
        <taxon>Acidobacteriota</taxon>
        <taxon>Terriglobia</taxon>
        <taxon>Terriglobales</taxon>
        <taxon>Acidobacteriaceae</taxon>
        <taxon>Paracidobacterium</taxon>
    </lineage>
</organism>
<evidence type="ECO:0000256" key="4">
    <source>
        <dbReference type="SAM" id="MobiDB-lite"/>
    </source>
</evidence>
<keyword evidence="1" id="KW-0805">Transcription regulation</keyword>
<feature type="compositionally biased region" description="Polar residues" evidence="4">
    <location>
        <begin position="10"/>
        <end position="20"/>
    </location>
</feature>
<dbReference type="InterPro" id="IPR010982">
    <property type="entry name" value="Lambda_DNA-bd_dom_sf"/>
</dbReference>
<name>A0A372IRT3_9BACT</name>
<gene>
    <name evidence="6" type="ORF">D0Y96_05825</name>
</gene>
<dbReference type="SUPFAM" id="SSF47413">
    <property type="entry name" value="lambda repressor-like DNA-binding domains"/>
    <property type="match status" value="1"/>
</dbReference>
<dbReference type="Pfam" id="PF13377">
    <property type="entry name" value="Peripla_BP_3"/>
    <property type="match status" value="1"/>
</dbReference>
<dbReference type="PANTHER" id="PTHR30146:SF109">
    <property type="entry name" value="HTH-TYPE TRANSCRIPTIONAL REGULATOR GALS"/>
    <property type="match status" value="1"/>
</dbReference>
<dbReference type="Gene3D" id="3.40.50.2300">
    <property type="match status" value="2"/>
</dbReference>
<feature type="region of interest" description="Disordered" evidence="4">
    <location>
        <begin position="350"/>
        <end position="371"/>
    </location>
</feature>
<dbReference type="InterPro" id="IPR000843">
    <property type="entry name" value="HTH_LacI"/>
</dbReference>
<accession>A0A372IRT3</accession>
<dbReference type="Gene3D" id="1.10.260.40">
    <property type="entry name" value="lambda repressor-like DNA-binding domains"/>
    <property type="match status" value="1"/>
</dbReference>
<proteinExistence type="predicted"/>
<reference evidence="6 7" key="1">
    <citation type="submission" date="2018-08" db="EMBL/GenBank/DDBJ databases">
        <title>Acidipila sp. 4G-K13, an acidobacterium isolated from forest soil.</title>
        <authorList>
            <person name="Gao Z.-H."/>
            <person name="Qiu L.-H."/>
        </authorList>
    </citation>
    <scope>NUCLEOTIDE SEQUENCE [LARGE SCALE GENOMIC DNA]</scope>
    <source>
        <strain evidence="6 7">4G-K13</strain>
    </source>
</reference>
<keyword evidence="2" id="KW-0238">DNA-binding</keyword>
<dbReference type="CDD" id="cd01392">
    <property type="entry name" value="HTH_LacI"/>
    <property type="match status" value="1"/>
</dbReference>
<evidence type="ECO:0000259" key="5">
    <source>
        <dbReference type="PROSITE" id="PS50932"/>
    </source>
</evidence>
<protein>
    <submittedName>
        <fullName evidence="6">LacI family transcriptional regulator</fullName>
    </submittedName>
</protein>
<dbReference type="GO" id="GO:0000976">
    <property type="term" value="F:transcription cis-regulatory region binding"/>
    <property type="evidence" value="ECO:0007669"/>
    <property type="project" value="TreeGrafter"/>
</dbReference>